<dbReference type="EMBL" id="JACHIV010000001">
    <property type="protein sequence ID" value="MBB5072359.1"/>
    <property type="molecule type" value="Genomic_DNA"/>
</dbReference>
<protein>
    <submittedName>
        <fullName evidence="5">DNA-binding NarL/FixJ family response regulator</fullName>
    </submittedName>
</protein>
<dbReference type="Proteomes" id="UP000580474">
    <property type="component" value="Unassembled WGS sequence"/>
</dbReference>
<dbReference type="PANTHER" id="PTHR44688:SF16">
    <property type="entry name" value="DNA-BINDING TRANSCRIPTIONAL ACTIVATOR DEVR_DOSR"/>
    <property type="match status" value="1"/>
</dbReference>
<dbReference type="CDD" id="cd06170">
    <property type="entry name" value="LuxR_C_like"/>
    <property type="match status" value="1"/>
</dbReference>
<dbReference type="InterPro" id="IPR027417">
    <property type="entry name" value="P-loop_NTPase"/>
</dbReference>
<evidence type="ECO:0000256" key="1">
    <source>
        <dbReference type="ARBA" id="ARBA00023015"/>
    </source>
</evidence>
<accession>A0A840NSV4</accession>
<dbReference type="GO" id="GO:0006355">
    <property type="term" value="P:regulation of DNA-templated transcription"/>
    <property type="evidence" value="ECO:0007669"/>
    <property type="project" value="InterPro"/>
</dbReference>
<dbReference type="PROSITE" id="PS00622">
    <property type="entry name" value="HTH_LUXR_1"/>
    <property type="match status" value="1"/>
</dbReference>
<organism evidence="5 6">
    <name type="scientific">Saccharopolyspora gloriosae</name>
    <dbReference type="NCBI Taxonomy" id="455344"/>
    <lineage>
        <taxon>Bacteria</taxon>
        <taxon>Bacillati</taxon>
        <taxon>Actinomycetota</taxon>
        <taxon>Actinomycetes</taxon>
        <taxon>Pseudonocardiales</taxon>
        <taxon>Pseudonocardiaceae</taxon>
        <taxon>Saccharopolyspora</taxon>
    </lineage>
</organism>
<dbReference type="PANTHER" id="PTHR44688">
    <property type="entry name" value="DNA-BINDING TRANSCRIPTIONAL ACTIVATOR DEVR_DOSR"/>
    <property type="match status" value="1"/>
</dbReference>
<dbReference type="InterPro" id="IPR016032">
    <property type="entry name" value="Sig_transdc_resp-reg_C-effctor"/>
</dbReference>
<evidence type="ECO:0000256" key="3">
    <source>
        <dbReference type="ARBA" id="ARBA00023163"/>
    </source>
</evidence>
<dbReference type="PRINTS" id="PR00038">
    <property type="entry name" value="HTHLUXR"/>
</dbReference>
<dbReference type="InterPro" id="IPR036388">
    <property type="entry name" value="WH-like_DNA-bd_sf"/>
</dbReference>
<dbReference type="SUPFAM" id="SSF52540">
    <property type="entry name" value="P-loop containing nucleoside triphosphate hydrolases"/>
    <property type="match status" value="1"/>
</dbReference>
<dbReference type="PROSITE" id="PS50043">
    <property type="entry name" value="HTH_LUXR_2"/>
    <property type="match status" value="1"/>
</dbReference>
<keyword evidence="1" id="KW-0805">Transcription regulation</keyword>
<keyword evidence="2 5" id="KW-0238">DNA-binding</keyword>
<evidence type="ECO:0000313" key="6">
    <source>
        <dbReference type="Proteomes" id="UP000580474"/>
    </source>
</evidence>
<comment type="caution">
    <text evidence="5">The sequence shown here is derived from an EMBL/GenBank/DDBJ whole genome shotgun (WGS) entry which is preliminary data.</text>
</comment>
<reference evidence="5 6" key="1">
    <citation type="submission" date="2020-08" db="EMBL/GenBank/DDBJ databases">
        <title>Sequencing the genomes of 1000 actinobacteria strains.</title>
        <authorList>
            <person name="Klenk H.-P."/>
        </authorList>
    </citation>
    <scope>NUCLEOTIDE SEQUENCE [LARGE SCALE GENOMIC DNA]</scope>
    <source>
        <strain evidence="5 6">DSM 45582</strain>
    </source>
</reference>
<proteinExistence type="predicted"/>
<dbReference type="GO" id="GO:0003677">
    <property type="term" value="F:DNA binding"/>
    <property type="evidence" value="ECO:0007669"/>
    <property type="project" value="UniProtKB-KW"/>
</dbReference>
<keyword evidence="3" id="KW-0804">Transcription</keyword>
<evidence type="ECO:0000313" key="5">
    <source>
        <dbReference type="EMBL" id="MBB5072359.1"/>
    </source>
</evidence>
<dbReference type="SUPFAM" id="SSF46894">
    <property type="entry name" value="C-terminal effector domain of the bipartite response regulators"/>
    <property type="match status" value="1"/>
</dbReference>
<gene>
    <name evidence="5" type="ORF">BJ969_005447</name>
</gene>
<feature type="domain" description="HTH luxR-type" evidence="4">
    <location>
        <begin position="764"/>
        <end position="829"/>
    </location>
</feature>
<dbReference type="InterPro" id="IPR000792">
    <property type="entry name" value="Tscrpt_reg_LuxR_C"/>
</dbReference>
<dbReference type="SMART" id="SM00421">
    <property type="entry name" value="HTH_LUXR"/>
    <property type="match status" value="1"/>
</dbReference>
<keyword evidence="6" id="KW-1185">Reference proteome</keyword>
<dbReference type="Gene3D" id="1.10.10.10">
    <property type="entry name" value="Winged helix-like DNA-binding domain superfamily/Winged helix DNA-binding domain"/>
    <property type="match status" value="1"/>
</dbReference>
<sequence>MNHPTATVPDLVTGLRAVRLWESIAEAPAAPVQVGVQAAGGCGKTTLLDELAAAYRAAGVPVSASAAGVDPETTAVIVDDAHRLDDSALRAVRELTRHPRARLIVAYRPWPRGAELSELVHALGRTAPPVVLTGYARDDLAARVERGLGSEPPAEWLDWLLAQTGGVPRLVEGVLADLSPHDLTRRGVPSRVVEQVQQEIDGLGAEGRACAAAIAVGAAAHPDVLAWLLELDPAAVVPALSAIRASGLTDGSDELLPLVRKAVQLLTPVDQRLRIVRKLVRVQLDRGRPVLGLLRPFLESETAATADDALAEAFEQAGVEAAEQAPELASRFFDAAVSAGTPPARLAARRARAAAIAGNFDEALRLADAVIVDESVPDRALGVQVAASVLAHRGLPARSAQLCRWSAEHLRWPGDRAYAAVSLIGTGRLAEAEGLLGSVTDPGPPTSLSGSTDQLVDGLRESITGSAVTALSQLTRSASLAEPVGGATLVPDTPAAIATLAALHCGELDVASSVVGRAIEAGSGGPMLAVRHRLLAAWIPLARGDTPAARTALDAAVCSPDSLQARDRLLATAIEAGIANRDNDTTALNAVRGRARQAIAEHPADLFGLLALGELAVSCARLHDQDWVEPHLRAAFALLGELGDPPLWSGLLRWKCLQAAVVSEDADSARTHVAALEAMAAHNPMSAAMAAAAKTWLGVLAGEVDRDQAEQAARGLHAAGLTWDGARLAGQAALRTADRPTMLALLECARSLQGKPARPRSVGEQGEQNLLSEREREVAELVLSGLTYKQVGKRLFISAKTVEHHIGRIKQRLGATSREDLLTRLRTMLDS</sequence>
<name>A0A840NSV4_9PSEU</name>
<dbReference type="RefSeq" id="WP_343071614.1">
    <property type="nucleotide sequence ID" value="NZ_JACHIV010000001.1"/>
</dbReference>
<evidence type="ECO:0000256" key="2">
    <source>
        <dbReference type="ARBA" id="ARBA00023125"/>
    </source>
</evidence>
<evidence type="ECO:0000259" key="4">
    <source>
        <dbReference type="PROSITE" id="PS50043"/>
    </source>
</evidence>
<dbReference type="Pfam" id="PF00196">
    <property type="entry name" value="GerE"/>
    <property type="match status" value="1"/>
</dbReference>
<dbReference type="AlphaFoldDB" id="A0A840NSV4"/>